<sequence length="53" mass="5625">GCREPFTTSAAAMACFQMKHGNASTLLGRGTTLLVALALMLDIKAMKGNKFVH</sequence>
<feature type="transmembrane region" description="Helical" evidence="1">
    <location>
        <begin position="26"/>
        <end position="43"/>
    </location>
</feature>
<keyword evidence="1" id="KW-0472">Membrane</keyword>
<proteinExistence type="predicted"/>
<name>A0ABC8UIR4_9AQUA</name>
<protein>
    <submittedName>
        <fullName evidence="2">Uncharacterized protein</fullName>
    </submittedName>
</protein>
<evidence type="ECO:0000256" key="1">
    <source>
        <dbReference type="SAM" id="Phobius"/>
    </source>
</evidence>
<dbReference type="AlphaFoldDB" id="A0ABC8UIR4"/>
<feature type="non-terminal residue" evidence="2">
    <location>
        <position position="1"/>
    </location>
</feature>
<accession>A0ABC8UIR4</accession>
<reference evidence="2 3" key="1">
    <citation type="submission" date="2024-02" db="EMBL/GenBank/DDBJ databases">
        <authorList>
            <person name="Vignale AGUSTIN F."/>
            <person name="Sosa J E."/>
            <person name="Modenutti C."/>
        </authorList>
    </citation>
    <scope>NUCLEOTIDE SEQUENCE [LARGE SCALE GENOMIC DNA]</scope>
</reference>
<comment type="caution">
    <text evidence="2">The sequence shown here is derived from an EMBL/GenBank/DDBJ whole genome shotgun (WGS) entry which is preliminary data.</text>
</comment>
<dbReference type="EMBL" id="CAUOFW020007872">
    <property type="protein sequence ID" value="CAK9180940.1"/>
    <property type="molecule type" value="Genomic_DNA"/>
</dbReference>
<feature type="non-terminal residue" evidence="2">
    <location>
        <position position="53"/>
    </location>
</feature>
<gene>
    <name evidence="2" type="ORF">ILEXP_LOCUS50964</name>
</gene>
<dbReference type="Proteomes" id="UP001642360">
    <property type="component" value="Unassembled WGS sequence"/>
</dbReference>
<keyword evidence="3" id="KW-1185">Reference proteome</keyword>
<organism evidence="2 3">
    <name type="scientific">Ilex paraguariensis</name>
    <name type="common">yerba mate</name>
    <dbReference type="NCBI Taxonomy" id="185542"/>
    <lineage>
        <taxon>Eukaryota</taxon>
        <taxon>Viridiplantae</taxon>
        <taxon>Streptophyta</taxon>
        <taxon>Embryophyta</taxon>
        <taxon>Tracheophyta</taxon>
        <taxon>Spermatophyta</taxon>
        <taxon>Magnoliopsida</taxon>
        <taxon>eudicotyledons</taxon>
        <taxon>Gunneridae</taxon>
        <taxon>Pentapetalae</taxon>
        <taxon>asterids</taxon>
        <taxon>campanulids</taxon>
        <taxon>Aquifoliales</taxon>
        <taxon>Aquifoliaceae</taxon>
        <taxon>Ilex</taxon>
    </lineage>
</organism>
<keyword evidence="1" id="KW-1133">Transmembrane helix</keyword>
<evidence type="ECO:0000313" key="3">
    <source>
        <dbReference type="Proteomes" id="UP001642360"/>
    </source>
</evidence>
<evidence type="ECO:0000313" key="2">
    <source>
        <dbReference type="EMBL" id="CAK9180940.1"/>
    </source>
</evidence>
<keyword evidence="1" id="KW-0812">Transmembrane</keyword>